<reference evidence="1 2" key="1">
    <citation type="journal article" date="2019" name="Int. J. Syst. Evol. Microbiol.">
        <title>The Global Catalogue of Microorganisms (GCM) 10K type strain sequencing project: providing services to taxonomists for standard genome sequencing and annotation.</title>
        <authorList>
            <consortium name="The Broad Institute Genomics Platform"/>
            <consortium name="The Broad Institute Genome Sequencing Center for Infectious Disease"/>
            <person name="Wu L."/>
            <person name="Ma J."/>
        </authorList>
    </citation>
    <scope>NUCLEOTIDE SEQUENCE [LARGE SCALE GENOMIC DNA]</scope>
    <source>
        <strain evidence="1 2">JCM 16330</strain>
    </source>
</reference>
<comment type="caution">
    <text evidence="1">The sequence shown here is derived from an EMBL/GenBank/DDBJ whole genome shotgun (WGS) entry which is preliminary data.</text>
</comment>
<keyword evidence="2" id="KW-1185">Reference proteome</keyword>
<gene>
    <name evidence="1" type="ORF">GCM10009066_22490</name>
</gene>
<dbReference type="EMBL" id="BAAABL010000067">
    <property type="protein sequence ID" value="GAA0308366.1"/>
    <property type="molecule type" value="Genomic_DNA"/>
</dbReference>
<protein>
    <recommendedName>
        <fullName evidence="3">GAF domain-containing protein</fullName>
    </recommendedName>
</protein>
<dbReference type="AlphaFoldDB" id="A0AAV3S971"/>
<evidence type="ECO:0000313" key="1">
    <source>
        <dbReference type="EMBL" id="GAA0308366.1"/>
    </source>
</evidence>
<name>A0AAV3S971_9EURY</name>
<accession>A0AAV3S971</accession>
<sequence length="91" mass="10343">MSCSTVWRKRTVRPLPNALTDIVEQASRQAVEYTRQLENPVIVLEDLSYIHERLDYGTFVTLPVVNGGVFAPVLQMNRQLHAWAFPDTGSK</sequence>
<proteinExistence type="predicted"/>
<organism evidence="1 2">
    <name type="scientific">Halarchaeum salinum</name>
    <dbReference type="NCBI Taxonomy" id="489912"/>
    <lineage>
        <taxon>Archaea</taxon>
        <taxon>Methanobacteriati</taxon>
        <taxon>Methanobacteriota</taxon>
        <taxon>Stenosarchaea group</taxon>
        <taxon>Halobacteria</taxon>
        <taxon>Halobacteriales</taxon>
        <taxon>Halobacteriaceae</taxon>
    </lineage>
</organism>
<evidence type="ECO:0000313" key="2">
    <source>
        <dbReference type="Proteomes" id="UP001500837"/>
    </source>
</evidence>
<dbReference type="Proteomes" id="UP001500837">
    <property type="component" value="Unassembled WGS sequence"/>
</dbReference>
<evidence type="ECO:0008006" key="3">
    <source>
        <dbReference type="Google" id="ProtNLM"/>
    </source>
</evidence>